<dbReference type="PANTHER" id="PTHR42711">
    <property type="entry name" value="ABC TRANSPORTER ATP-BINDING PROTEIN"/>
    <property type="match status" value="1"/>
</dbReference>
<dbReference type="SUPFAM" id="SSF52540">
    <property type="entry name" value="P-loop containing nucleoside triphosphate hydrolases"/>
    <property type="match status" value="1"/>
</dbReference>
<keyword evidence="11" id="KW-1185">Reference proteome</keyword>
<dbReference type="CDD" id="cd03230">
    <property type="entry name" value="ABC_DR_subfamily_A"/>
    <property type="match status" value="1"/>
</dbReference>
<dbReference type="SMART" id="SM00382">
    <property type="entry name" value="AAA"/>
    <property type="match status" value="1"/>
</dbReference>
<dbReference type="PROSITE" id="PS50893">
    <property type="entry name" value="ABC_TRANSPORTER_2"/>
    <property type="match status" value="1"/>
</dbReference>
<dbReference type="InterPro" id="IPR003593">
    <property type="entry name" value="AAA+_ATPase"/>
</dbReference>
<dbReference type="InterPro" id="IPR027417">
    <property type="entry name" value="P-loop_NTPase"/>
</dbReference>
<keyword evidence="2" id="KW-0813">Transport</keyword>
<dbReference type="EMBL" id="LBFI01000044">
    <property type="protein sequence ID" value="KKM45391.1"/>
    <property type="molecule type" value="Genomic_DNA"/>
</dbReference>
<organism evidence="10 11">
    <name type="scientific">Rathayibacter toxicus</name>
    <dbReference type="NCBI Taxonomy" id="145458"/>
    <lineage>
        <taxon>Bacteria</taxon>
        <taxon>Bacillati</taxon>
        <taxon>Actinomycetota</taxon>
        <taxon>Actinomycetes</taxon>
        <taxon>Micrococcales</taxon>
        <taxon>Microbacteriaceae</taxon>
        <taxon>Rathayibacter</taxon>
    </lineage>
</organism>
<evidence type="ECO:0000256" key="6">
    <source>
        <dbReference type="ARBA" id="ARBA00022967"/>
    </source>
</evidence>
<gene>
    <name evidence="10" type="ORF">VT73_06605</name>
</gene>
<dbReference type="GO" id="GO:0046677">
    <property type="term" value="P:response to antibiotic"/>
    <property type="evidence" value="ECO:0007669"/>
    <property type="project" value="UniProtKB-KW"/>
</dbReference>
<dbReference type="KEGG" id="rtc:APU90_10220"/>
<keyword evidence="5" id="KW-0067">ATP-binding</keyword>
<reference evidence="10 11" key="1">
    <citation type="submission" date="2015-04" db="EMBL/GenBank/DDBJ databases">
        <title>Draft genome sequence of Rathayibacter toxicus strain FH-142 (AKA 70134 or CS 32), a Western Australian isolate.</title>
        <authorList>
            <consortium name="Consortium for Microbial Forensics and Genomics (microFORGE)"/>
            <person name="Knight B.M."/>
            <person name="Roberts D.P."/>
            <person name="Lin D."/>
            <person name="Hari K."/>
            <person name="Fletcher J."/>
            <person name="Melcher U."/>
            <person name="Blagden T."/>
            <person name="Luster D.G."/>
            <person name="Sechler A.J."/>
            <person name="Schneider W.L."/>
            <person name="Winegar R.A."/>
        </authorList>
    </citation>
    <scope>NUCLEOTIDE SEQUENCE [LARGE SCALE GENOMIC DNA]</scope>
    <source>
        <strain evidence="10 11">FH142</strain>
    </source>
</reference>
<dbReference type="PATRIC" id="fig|145458.7.peg.1567"/>
<dbReference type="PROSITE" id="PS00211">
    <property type="entry name" value="ABC_TRANSPORTER_1"/>
    <property type="match status" value="1"/>
</dbReference>
<dbReference type="Pfam" id="PF00005">
    <property type="entry name" value="ABC_tran"/>
    <property type="match status" value="1"/>
</dbReference>
<keyword evidence="3" id="KW-1003">Cell membrane</keyword>
<evidence type="ECO:0000256" key="1">
    <source>
        <dbReference type="ARBA" id="ARBA00004202"/>
    </source>
</evidence>
<evidence type="ECO:0000256" key="7">
    <source>
        <dbReference type="ARBA" id="ARBA00023136"/>
    </source>
</evidence>
<dbReference type="KEGG" id="rtx:TI83_06865"/>
<protein>
    <recommendedName>
        <fullName evidence="9">ABC transporter domain-containing protein</fullName>
    </recommendedName>
</protein>
<accession>A0A0C5BGZ7</accession>
<dbReference type="Proteomes" id="UP000052979">
    <property type="component" value="Unassembled WGS sequence"/>
</dbReference>
<keyword evidence="4" id="KW-0547">Nucleotide-binding</keyword>
<dbReference type="InterPro" id="IPR017871">
    <property type="entry name" value="ABC_transporter-like_CS"/>
</dbReference>
<dbReference type="STRING" id="145458.APU90_10220"/>
<proteinExistence type="predicted"/>
<name>A0A0C5BGZ7_9MICO</name>
<feature type="domain" description="ABC transporter" evidence="9">
    <location>
        <begin position="7"/>
        <end position="232"/>
    </location>
</feature>
<evidence type="ECO:0000256" key="2">
    <source>
        <dbReference type="ARBA" id="ARBA00022448"/>
    </source>
</evidence>
<keyword evidence="7" id="KW-0472">Membrane</keyword>
<comment type="subcellular location">
    <subcellularLocation>
        <location evidence="1">Cell membrane</location>
        <topology evidence="1">Peripheral membrane protein</topology>
    </subcellularLocation>
</comment>
<dbReference type="PANTHER" id="PTHR42711:SF17">
    <property type="entry name" value="ABC TRANSPORTER ATP-BINDING PROTEIN"/>
    <property type="match status" value="1"/>
</dbReference>
<dbReference type="GO" id="GO:0005886">
    <property type="term" value="C:plasma membrane"/>
    <property type="evidence" value="ECO:0007669"/>
    <property type="project" value="UniProtKB-SubCell"/>
</dbReference>
<dbReference type="FunFam" id="3.40.50.300:FF:000589">
    <property type="entry name" value="ABC transporter, ATP-binding subunit"/>
    <property type="match status" value="1"/>
</dbReference>
<evidence type="ECO:0000259" key="9">
    <source>
        <dbReference type="PROSITE" id="PS50893"/>
    </source>
</evidence>
<dbReference type="AlphaFoldDB" id="A0A0C5BGZ7"/>
<comment type="caution">
    <text evidence="10">The sequence shown here is derived from an EMBL/GenBank/DDBJ whole genome shotgun (WGS) entry which is preliminary data.</text>
</comment>
<dbReference type="GO" id="GO:0005524">
    <property type="term" value="F:ATP binding"/>
    <property type="evidence" value="ECO:0007669"/>
    <property type="project" value="UniProtKB-KW"/>
</dbReference>
<keyword evidence="8" id="KW-0046">Antibiotic resistance</keyword>
<dbReference type="InterPro" id="IPR050763">
    <property type="entry name" value="ABC_transporter_ATP-binding"/>
</dbReference>
<dbReference type="Gene3D" id="3.40.50.300">
    <property type="entry name" value="P-loop containing nucleotide triphosphate hydrolases"/>
    <property type="match status" value="1"/>
</dbReference>
<dbReference type="eggNOG" id="COG1131">
    <property type="taxonomic scope" value="Bacteria"/>
</dbReference>
<evidence type="ECO:0000256" key="4">
    <source>
        <dbReference type="ARBA" id="ARBA00022741"/>
    </source>
</evidence>
<evidence type="ECO:0000313" key="10">
    <source>
        <dbReference type="EMBL" id="KKM45391.1"/>
    </source>
</evidence>
<sequence>MDQNTALSVSGLVVDYGRTRAVHGIDLTVRRGEIFGLLGTNGAGKTTTLDVLEGFRAPTEGSVRVLGANPLTEHDRIAPRLGIMLQDAGFFEDLTVAQTLKSWRRFHQRSRTVDESLELVGLTHRARTRVKQLSGGERRRLDLALALLGHPELLFLDEPTTGMDPEGRRRCLEIVRELVADGLTVVLTTHYLEEAEQLADRVAIMHRGKIRVQGTPSEVLASYGNSAISFETRSRGAEFDELLHGFDIQLRSGTETTTVTLTSARAQQDLTRLLERASRLGLELDALSVTRSSLEDLFLTLANDNGEPA</sequence>
<evidence type="ECO:0000256" key="5">
    <source>
        <dbReference type="ARBA" id="ARBA00022840"/>
    </source>
</evidence>
<evidence type="ECO:0000256" key="3">
    <source>
        <dbReference type="ARBA" id="ARBA00022475"/>
    </source>
</evidence>
<keyword evidence="6" id="KW-1278">Translocase</keyword>
<dbReference type="GO" id="GO:0016887">
    <property type="term" value="F:ATP hydrolysis activity"/>
    <property type="evidence" value="ECO:0007669"/>
    <property type="project" value="InterPro"/>
</dbReference>
<evidence type="ECO:0000313" key="11">
    <source>
        <dbReference type="Proteomes" id="UP000052979"/>
    </source>
</evidence>
<dbReference type="InterPro" id="IPR003439">
    <property type="entry name" value="ABC_transporter-like_ATP-bd"/>
</dbReference>
<evidence type="ECO:0000256" key="8">
    <source>
        <dbReference type="ARBA" id="ARBA00023251"/>
    </source>
</evidence>